<comment type="caution">
    <text evidence="9">The sequence shown here is derived from an EMBL/GenBank/DDBJ whole genome shotgun (WGS) entry which is preliminary data.</text>
</comment>
<dbReference type="Pfam" id="PF03547">
    <property type="entry name" value="Mem_trans"/>
    <property type="match status" value="2"/>
</dbReference>
<name>A0ABW0YKZ8_9BACI</name>
<evidence type="ECO:0000256" key="5">
    <source>
        <dbReference type="ARBA" id="ARBA00022692"/>
    </source>
</evidence>
<dbReference type="Proteomes" id="UP001596142">
    <property type="component" value="Unassembled WGS sequence"/>
</dbReference>
<evidence type="ECO:0000256" key="7">
    <source>
        <dbReference type="ARBA" id="ARBA00023136"/>
    </source>
</evidence>
<feature type="transmembrane region" description="Helical" evidence="8">
    <location>
        <begin position="216"/>
        <end position="239"/>
    </location>
</feature>
<organism evidence="9 10">
    <name type="scientific">Thalassorhabdus alkalitolerans</name>
    <dbReference type="NCBI Taxonomy" id="2282697"/>
    <lineage>
        <taxon>Bacteria</taxon>
        <taxon>Bacillati</taxon>
        <taxon>Bacillota</taxon>
        <taxon>Bacilli</taxon>
        <taxon>Bacillales</taxon>
        <taxon>Bacillaceae</taxon>
        <taxon>Thalassorhabdus</taxon>
    </lineage>
</organism>
<proteinExistence type="inferred from homology"/>
<keyword evidence="10" id="KW-1185">Reference proteome</keyword>
<feature type="transmembrane region" description="Helical" evidence="8">
    <location>
        <begin position="278"/>
        <end position="297"/>
    </location>
</feature>
<evidence type="ECO:0000256" key="4">
    <source>
        <dbReference type="ARBA" id="ARBA00022475"/>
    </source>
</evidence>
<dbReference type="InterPro" id="IPR004776">
    <property type="entry name" value="Mem_transp_PIN-like"/>
</dbReference>
<evidence type="ECO:0000256" key="1">
    <source>
        <dbReference type="ARBA" id="ARBA00004651"/>
    </source>
</evidence>
<feature type="transmembrane region" description="Helical" evidence="8">
    <location>
        <begin position="92"/>
        <end position="114"/>
    </location>
</feature>
<feature type="transmembrane region" description="Helical" evidence="8">
    <location>
        <begin position="34"/>
        <end position="52"/>
    </location>
</feature>
<keyword evidence="5 8" id="KW-0812">Transmembrane</keyword>
<feature type="transmembrane region" description="Helical" evidence="8">
    <location>
        <begin position="154"/>
        <end position="175"/>
    </location>
</feature>
<feature type="transmembrane region" description="Helical" evidence="8">
    <location>
        <begin position="181"/>
        <end position="204"/>
    </location>
</feature>
<comment type="similarity">
    <text evidence="2">Belongs to the auxin efflux carrier (TC 2.A.69) family.</text>
</comment>
<evidence type="ECO:0000256" key="8">
    <source>
        <dbReference type="SAM" id="Phobius"/>
    </source>
</evidence>
<keyword evidence="3" id="KW-0813">Transport</keyword>
<keyword evidence="7 8" id="KW-0472">Membrane</keyword>
<feature type="transmembrane region" description="Helical" evidence="8">
    <location>
        <begin position="58"/>
        <end position="80"/>
    </location>
</feature>
<evidence type="ECO:0000256" key="6">
    <source>
        <dbReference type="ARBA" id="ARBA00022989"/>
    </source>
</evidence>
<evidence type="ECO:0000313" key="10">
    <source>
        <dbReference type="Proteomes" id="UP001596142"/>
    </source>
</evidence>
<evidence type="ECO:0000313" key="9">
    <source>
        <dbReference type="EMBL" id="MFC5713115.1"/>
    </source>
</evidence>
<evidence type="ECO:0000256" key="2">
    <source>
        <dbReference type="ARBA" id="ARBA00010145"/>
    </source>
</evidence>
<dbReference type="RefSeq" id="WP_385940634.1">
    <property type="nucleotide sequence ID" value="NZ_JBHSOZ010000004.1"/>
</dbReference>
<dbReference type="InterPro" id="IPR038770">
    <property type="entry name" value="Na+/solute_symporter_sf"/>
</dbReference>
<dbReference type="Gene3D" id="1.20.1530.20">
    <property type="match status" value="2"/>
</dbReference>
<feature type="transmembrane region" description="Helical" evidence="8">
    <location>
        <begin position="120"/>
        <end position="142"/>
    </location>
</feature>
<accession>A0ABW0YKZ8</accession>
<dbReference type="EMBL" id="JBHSOZ010000004">
    <property type="protein sequence ID" value="MFC5713115.1"/>
    <property type="molecule type" value="Genomic_DNA"/>
</dbReference>
<feature type="transmembrane region" description="Helical" evidence="8">
    <location>
        <begin position="6"/>
        <end position="22"/>
    </location>
</feature>
<keyword evidence="6 8" id="KW-1133">Transmembrane helix</keyword>
<reference evidence="10" key="1">
    <citation type="journal article" date="2019" name="Int. J. Syst. Evol. Microbiol.">
        <title>The Global Catalogue of Microorganisms (GCM) 10K type strain sequencing project: providing services to taxonomists for standard genome sequencing and annotation.</title>
        <authorList>
            <consortium name="The Broad Institute Genomics Platform"/>
            <consortium name="The Broad Institute Genome Sequencing Center for Infectious Disease"/>
            <person name="Wu L."/>
            <person name="Ma J."/>
        </authorList>
    </citation>
    <scope>NUCLEOTIDE SEQUENCE [LARGE SCALE GENOMIC DNA]</scope>
    <source>
        <strain evidence="10">CECT 7184</strain>
    </source>
</reference>
<dbReference type="PANTHER" id="PTHR36838:SF1">
    <property type="entry name" value="SLR1864 PROTEIN"/>
    <property type="match status" value="1"/>
</dbReference>
<protein>
    <submittedName>
        <fullName evidence="9">AEC family transporter</fullName>
    </submittedName>
</protein>
<dbReference type="PANTHER" id="PTHR36838">
    <property type="entry name" value="AUXIN EFFLUX CARRIER FAMILY PROTEIN"/>
    <property type="match status" value="1"/>
</dbReference>
<sequence length="298" mass="32611">MEIFIEVLLPIALIFMGGYWLQKKQVLEIRSISAVALYILTPALVFRTFYTTVPDRNYLIIVVFSIVFLVIMLLCNFIVAKIYKWDSKTVSGMNLATIFTNAGNYGAPLILFAFGEEAFAFAVIYMVVQSLLMNTFGVYVANRSNMDARGAIRISLKMPVMYALFLGLALQYLNIQMGDSYLGAIDLLADSAIPVVMVILGMQLATISVKSFQWGLVGYGTILRLVLSPIIAYVLTLMMPASPTLAAVLIVSASMPSAATTAMLAVQFDANPKLVSSITLVTTVLSVPSLWILLSLLQ</sequence>
<feature type="transmembrane region" description="Helical" evidence="8">
    <location>
        <begin position="245"/>
        <end position="266"/>
    </location>
</feature>
<keyword evidence="4" id="KW-1003">Cell membrane</keyword>
<comment type="subcellular location">
    <subcellularLocation>
        <location evidence="1">Cell membrane</location>
        <topology evidence="1">Multi-pass membrane protein</topology>
    </subcellularLocation>
</comment>
<gene>
    <name evidence="9" type="ORF">ACFPU1_09995</name>
</gene>
<evidence type="ECO:0000256" key="3">
    <source>
        <dbReference type="ARBA" id="ARBA00022448"/>
    </source>
</evidence>